<keyword evidence="2" id="KW-1185">Reference proteome</keyword>
<evidence type="ECO:0000313" key="2">
    <source>
        <dbReference type="Proteomes" id="UP000054549"/>
    </source>
</evidence>
<accession>A0A0C2WRP2</accession>
<dbReference type="EMBL" id="KN818325">
    <property type="protein sequence ID" value="KIL58968.1"/>
    <property type="molecule type" value="Genomic_DNA"/>
</dbReference>
<proteinExistence type="predicted"/>
<reference evidence="1 2" key="1">
    <citation type="submission" date="2014-04" db="EMBL/GenBank/DDBJ databases">
        <title>Evolutionary Origins and Diversification of the Mycorrhizal Mutualists.</title>
        <authorList>
            <consortium name="DOE Joint Genome Institute"/>
            <consortium name="Mycorrhizal Genomics Consortium"/>
            <person name="Kohler A."/>
            <person name="Kuo A."/>
            <person name="Nagy L.G."/>
            <person name="Floudas D."/>
            <person name="Copeland A."/>
            <person name="Barry K.W."/>
            <person name="Cichocki N."/>
            <person name="Veneault-Fourrey C."/>
            <person name="LaButti K."/>
            <person name="Lindquist E.A."/>
            <person name="Lipzen A."/>
            <person name="Lundell T."/>
            <person name="Morin E."/>
            <person name="Murat C."/>
            <person name="Riley R."/>
            <person name="Ohm R."/>
            <person name="Sun H."/>
            <person name="Tunlid A."/>
            <person name="Henrissat B."/>
            <person name="Grigoriev I.V."/>
            <person name="Hibbett D.S."/>
            <person name="Martin F."/>
        </authorList>
    </citation>
    <scope>NUCLEOTIDE SEQUENCE [LARGE SCALE GENOMIC DNA]</scope>
    <source>
        <strain evidence="1 2">Koide BX008</strain>
    </source>
</reference>
<dbReference type="AlphaFoldDB" id="A0A0C2WRP2"/>
<dbReference type="HOGENOM" id="CLU_2385667_0_0_1"/>
<gene>
    <name evidence="1" type="ORF">M378DRAFT_285501</name>
</gene>
<protein>
    <submittedName>
        <fullName evidence="1">Uncharacterized protein</fullName>
    </submittedName>
</protein>
<dbReference type="Proteomes" id="UP000054549">
    <property type="component" value="Unassembled WGS sequence"/>
</dbReference>
<name>A0A0C2WRP2_AMAMK</name>
<sequence length="94" mass="10201">MISPANPALIQHSIPDVRSPALIGVGACASRPISVNSICHIYRSKMVGVAGTLTCHFRHLANVREEARVCCYFSTRSLPFVASLPHLARDLMIS</sequence>
<evidence type="ECO:0000313" key="1">
    <source>
        <dbReference type="EMBL" id="KIL58968.1"/>
    </source>
</evidence>
<dbReference type="InParanoid" id="A0A0C2WRP2"/>
<organism evidence="1 2">
    <name type="scientific">Amanita muscaria (strain Koide BX008)</name>
    <dbReference type="NCBI Taxonomy" id="946122"/>
    <lineage>
        <taxon>Eukaryota</taxon>
        <taxon>Fungi</taxon>
        <taxon>Dikarya</taxon>
        <taxon>Basidiomycota</taxon>
        <taxon>Agaricomycotina</taxon>
        <taxon>Agaricomycetes</taxon>
        <taxon>Agaricomycetidae</taxon>
        <taxon>Agaricales</taxon>
        <taxon>Pluteineae</taxon>
        <taxon>Amanitaceae</taxon>
        <taxon>Amanita</taxon>
    </lineage>
</organism>